<evidence type="ECO:0000313" key="5">
    <source>
        <dbReference type="EMBL" id="MBL0403959.1"/>
    </source>
</evidence>
<dbReference type="AlphaFoldDB" id="A0A936ZFU5"/>
<dbReference type="GO" id="GO:0008237">
    <property type="term" value="F:metallopeptidase activity"/>
    <property type="evidence" value="ECO:0007669"/>
    <property type="project" value="InterPro"/>
</dbReference>
<organism evidence="5 6">
    <name type="scientific">Microvirga aerilata</name>
    <dbReference type="NCBI Taxonomy" id="670292"/>
    <lineage>
        <taxon>Bacteria</taxon>
        <taxon>Pseudomonadati</taxon>
        <taxon>Pseudomonadota</taxon>
        <taxon>Alphaproteobacteria</taxon>
        <taxon>Hyphomicrobiales</taxon>
        <taxon>Methylobacteriaceae</taxon>
        <taxon>Microvirga</taxon>
    </lineage>
</organism>
<name>A0A936ZFU5_9HYPH</name>
<feature type="domain" description="Peptidase M10 serralysin C-terminal" evidence="4">
    <location>
        <begin position="256"/>
        <end position="404"/>
    </location>
</feature>
<evidence type="ECO:0000259" key="4">
    <source>
        <dbReference type="Pfam" id="PF08548"/>
    </source>
</evidence>
<dbReference type="Proteomes" id="UP000605848">
    <property type="component" value="Unassembled WGS sequence"/>
</dbReference>
<keyword evidence="2" id="KW-0964">Secreted</keyword>
<dbReference type="GO" id="GO:0005615">
    <property type="term" value="C:extracellular space"/>
    <property type="evidence" value="ECO:0007669"/>
    <property type="project" value="InterPro"/>
</dbReference>
<comment type="subcellular location">
    <subcellularLocation>
        <location evidence="1">Secreted</location>
    </subcellularLocation>
</comment>
<comment type="caution">
    <text evidence="5">The sequence shown here is derived from an EMBL/GenBank/DDBJ whole genome shotgun (WGS) entry which is preliminary data.</text>
</comment>
<sequence>MAGFRTISGTGYGSAYIDALVAGGAVWDMSTGPITFDFGLDYDRPGSIAHHGGVLPKTNSDGKSYLADWGPTDPREWIVGDYRDIDAVPIINALANASAVAQINFDIDPVFGDTDRPASAANVVLWKTHIEFWGSGGIWTDADTPQESFEANRTQSWLYHSVYFGDAWDRSHPGGMGYTMLLNMVGKALGLRQAHAEFPGINGENDPGLFGLNQAPFTVMSGNWSFQNTGHPNGKWGSMKSFGAFDIAALQAIYGANMTTATGNNVYELPTYNDWDEEWGVGRATGWTCIWDAGGNDTITARGAIWSVVIDLRAATLANGDPNAGGFISKHINVAGGFTIAKGAVIENAIGGFGSDYLIGNSAANKLTGGGGKDFFVFSTTPNKRTNKDTIVDFKVKDDTIWLENGIFKKLGKKGTEDNPSKLKASYFKIADKAQDKDDYIIYNKKTGVLSYDADGSGSKAAVDFAVIKKNLPLTYKDFAVI</sequence>
<evidence type="ECO:0000256" key="1">
    <source>
        <dbReference type="ARBA" id="ARBA00004613"/>
    </source>
</evidence>
<dbReference type="InterPro" id="IPR024079">
    <property type="entry name" value="MetalloPept_cat_dom_sf"/>
</dbReference>
<proteinExistence type="predicted"/>
<dbReference type="InterPro" id="IPR011049">
    <property type="entry name" value="Serralysin-like_metalloprot_C"/>
</dbReference>
<evidence type="ECO:0000256" key="2">
    <source>
        <dbReference type="ARBA" id="ARBA00022525"/>
    </source>
</evidence>
<evidence type="ECO:0000256" key="3">
    <source>
        <dbReference type="ARBA" id="ARBA00022737"/>
    </source>
</evidence>
<keyword evidence="3" id="KW-0677">Repeat</keyword>
<dbReference type="Pfam" id="PF08548">
    <property type="entry name" value="Peptidase_M10_C"/>
    <property type="match status" value="1"/>
</dbReference>
<dbReference type="Gene3D" id="2.150.10.10">
    <property type="entry name" value="Serralysin-like metalloprotease, C-terminal"/>
    <property type="match status" value="1"/>
</dbReference>
<gene>
    <name evidence="5" type="ORF">JKG68_08290</name>
</gene>
<dbReference type="RefSeq" id="WP_202057986.1">
    <property type="nucleotide sequence ID" value="NZ_JAEQMY010000009.1"/>
</dbReference>
<dbReference type="InterPro" id="IPR013858">
    <property type="entry name" value="Peptidase_M10B_C"/>
</dbReference>
<protein>
    <submittedName>
        <fullName evidence="5">M10 family metallopeptidase C-terminal domain-containing protein</fullName>
    </submittedName>
</protein>
<reference evidence="5" key="1">
    <citation type="submission" date="2021-01" db="EMBL/GenBank/DDBJ databases">
        <title>Microvirga sp.</title>
        <authorList>
            <person name="Kim M.K."/>
        </authorList>
    </citation>
    <scope>NUCLEOTIDE SEQUENCE</scope>
    <source>
        <strain evidence="5">5420S-16</strain>
    </source>
</reference>
<dbReference type="SUPFAM" id="SSF51120">
    <property type="entry name" value="beta-Roll"/>
    <property type="match status" value="1"/>
</dbReference>
<dbReference type="Gene3D" id="3.40.390.10">
    <property type="entry name" value="Collagenase (Catalytic Domain)"/>
    <property type="match status" value="1"/>
</dbReference>
<evidence type="ECO:0000313" key="6">
    <source>
        <dbReference type="Proteomes" id="UP000605848"/>
    </source>
</evidence>
<keyword evidence="6" id="KW-1185">Reference proteome</keyword>
<dbReference type="GO" id="GO:0005509">
    <property type="term" value="F:calcium ion binding"/>
    <property type="evidence" value="ECO:0007669"/>
    <property type="project" value="InterPro"/>
</dbReference>
<accession>A0A936ZFU5</accession>
<dbReference type="EMBL" id="JAEQMY010000009">
    <property type="protein sequence ID" value="MBL0403959.1"/>
    <property type="molecule type" value="Genomic_DNA"/>
</dbReference>